<feature type="compositionally biased region" description="Basic and acidic residues" evidence="1">
    <location>
        <begin position="243"/>
        <end position="264"/>
    </location>
</feature>
<feature type="region of interest" description="Disordered" evidence="1">
    <location>
        <begin position="242"/>
        <end position="265"/>
    </location>
</feature>
<evidence type="ECO:0000313" key="2">
    <source>
        <dbReference type="EMBL" id="EGG09572.1"/>
    </source>
</evidence>
<name>F4RDN8_MELLP</name>
<sequence length="294" mass="33533">MIDENTESDPEAFDMPGSEHNKMNKEHPLYFSHGANGRSTIHTSGSGSAEGKKEIARRFGIDFNFINSFDEASGSRKKDDYPSYDSHLVKATNEILLSKKGNWKGNMKMMLDQIKLEKHRRDSVAEIMLFQILAEFLRLNGLPFKVLLVIHLQLLEMKATGNNSAARTNEILLSEKDEWEEMMMKMLDEIKIDTISELEKILLLQVLKGFLSLKKLPSSVPKVIYVKLIELKPIDSMSKNRGQQREVSFDRKVGRLRSSQERSARNPIGQAENIYIYPPSLPVGAYKVEDDELN</sequence>
<protein>
    <submittedName>
        <fullName evidence="2">Uncharacterized protein</fullName>
    </submittedName>
</protein>
<keyword evidence="3" id="KW-1185">Reference proteome</keyword>
<evidence type="ECO:0000313" key="3">
    <source>
        <dbReference type="Proteomes" id="UP000001072"/>
    </source>
</evidence>
<feature type="compositionally biased region" description="Polar residues" evidence="1">
    <location>
        <begin position="37"/>
        <end position="47"/>
    </location>
</feature>
<gene>
    <name evidence="2" type="ORF">MELLADRAFT_104129</name>
</gene>
<dbReference type="InParanoid" id="F4RDN8"/>
<reference evidence="3" key="1">
    <citation type="journal article" date="2011" name="Proc. Natl. Acad. Sci. U.S.A.">
        <title>Obligate biotrophy features unraveled by the genomic analysis of rust fungi.</title>
        <authorList>
            <person name="Duplessis S."/>
            <person name="Cuomo C.A."/>
            <person name="Lin Y.-C."/>
            <person name="Aerts A."/>
            <person name="Tisserant E."/>
            <person name="Veneault-Fourrey C."/>
            <person name="Joly D.L."/>
            <person name="Hacquard S."/>
            <person name="Amselem J."/>
            <person name="Cantarel B.L."/>
            <person name="Chiu R."/>
            <person name="Coutinho P.M."/>
            <person name="Feau N."/>
            <person name="Field M."/>
            <person name="Frey P."/>
            <person name="Gelhaye E."/>
            <person name="Goldberg J."/>
            <person name="Grabherr M.G."/>
            <person name="Kodira C.D."/>
            <person name="Kohler A."/>
            <person name="Kuees U."/>
            <person name="Lindquist E.A."/>
            <person name="Lucas S.M."/>
            <person name="Mago R."/>
            <person name="Mauceli E."/>
            <person name="Morin E."/>
            <person name="Murat C."/>
            <person name="Pangilinan J.L."/>
            <person name="Park R."/>
            <person name="Pearson M."/>
            <person name="Quesneville H."/>
            <person name="Rouhier N."/>
            <person name="Sakthikumar S."/>
            <person name="Salamov A.A."/>
            <person name="Schmutz J."/>
            <person name="Selles B."/>
            <person name="Shapiro H."/>
            <person name="Tanguay P."/>
            <person name="Tuskan G.A."/>
            <person name="Henrissat B."/>
            <person name="Van de Peer Y."/>
            <person name="Rouze P."/>
            <person name="Ellis J.G."/>
            <person name="Dodds P.N."/>
            <person name="Schein J.E."/>
            <person name="Zhong S."/>
            <person name="Hamelin R.C."/>
            <person name="Grigoriev I.V."/>
            <person name="Szabo L.J."/>
            <person name="Martin F."/>
        </authorList>
    </citation>
    <scope>NUCLEOTIDE SEQUENCE [LARGE SCALE GENOMIC DNA]</scope>
    <source>
        <strain evidence="3">98AG31 / pathotype 3-4-7</strain>
    </source>
</reference>
<dbReference type="Proteomes" id="UP000001072">
    <property type="component" value="Unassembled WGS sequence"/>
</dbReference>
<organism evidence="3">
    <name type="scientific">Melampsora larici-populina (strain 98AG31 / pathotype 3-4-7)</name>
    <name type="common">Poplar leaf rust fungus</name>
    <dbReference type="NCBI Taxonomy" id="747676"/>
    <lineage>
        <taxon>Eukaryota</taxon>
        <taxon>Fungi</taxon>
        <taxon>Dikarya</taxon>
        <taxon>Basidiomycota</taxon>
        <taxon>Pucciniomycotina</taxon>
        <taxon>Pucciniomycetes</taxon>
        <taxon>Pucciniales</taxon>
        <taxon>Melampsoraceae</taxon>
        <taxon>Melampsora</taxon>
    </lineage>
</organism>
<dbReference type="KEGG" id="mlr:MELLADRAFT_104129"/>
<dbReference type="EMBL" id="GL883097">
    <property type="protein sequence ID" value="EGG09572.1"/>
    <property type="molecule type" value="Genomic_DNA"/>
</dbReference>
<accession>F4RDN8</accession>
<dbReference type="HOGENOM" id="CLU_946897_0_0_1"/>
<feature type="compositionally biased region" description="Acidic residues" evidence="1">
    <location>
        <begin position="1"/>
        <end position="12"/>
    </location>
</feature>
<feature type="region of interest" description="Disordered" evidence="1">
    <location>
        <begin position="1"/>
        <end position="25"/>
    </location>
</feature>
<dbReference type="VEuPathDB" id="FungiDB:MELLADRAFT_104129"/>
<dbReference type="GeneID" id="18922176"/>
<proteinExistence type="predicted"/>
<dbReference type="AlphaFoldDB" id="F4RDN8"/>
<dbReference type="RefSeq" id="XP_007407299.1">
    <property type="nucleotide sequence ID" value="XM_007407237.1"/>
</dbReference>
<feature type="region of interest" description="Disordered" evidence="1">
    <location>
        <begin position="32"/>
        <end position="51"/>
    </location>
</feature>
<evidence type="ECO:0000256" key="1">
    <source>
        <dbReference type="SAM" id="MobiDB-lite"/>
    </source>
</evidence>